<feature type="transmembrane region" description="Helical" evidence="1">
    <location>
        <begin position="138"/>
        <end position="156"/>
    </location>
</feature>
<accession>A0A951P859</accession>
<dbReference type="InterPro" id="IPR018677">
    <property type="entry name" value="DUF2157"/>
</dbReference>
<dbReference type="EMBL" id="JAHHHV010000010">
    <property type="protein sequence ID" value="MBW4464290.1"/>
    <property type="molecule type" value="Genomic_DNA"/>
</dbReference>
<keyword evidence="1" id="KW-0812">Transmembrane</keyword>
<dbReference type="Proteomes" id="UP000707356">
    <property type="component" value="Unassembled WGS sequence"/>
</dbReference>
<feature type="domain" description="DUF2157" evidence="2">
    <location>
        <begin position="15"/>
        <end position="161"/>
    </location>
</feature>
<feature type="transmembrane region" description="Helical" evidence="1">
    <location>
        <begin position="111"/>
        <end position="132"/>
    </location>
</feature>
<sequence length="470" mass="52048">MSTEKFRRELRQEAEQWWQEGLIDAGLYERLCERYQLRSLEGDASQRFTAILLGLGSILLGLAAITFVAANWQVWPRPVRLALLLGLFWAVNAAGFYLWRKPASRSQRFGHGLLLMGGLLLGANLGLMSQMFHQSGQLYALFWVWGLGVVVMAYGLRLASLGVLAWVLLQLGYWLGWSNSLWGGSLSDSAWSLAIQHMPLVTALLFVPLAYRCRSRWLFWLASGTVAMSISMNTLSLFNSSESAMGWAVPVAFLLPPALLWSYSSSLWRRASDPFVPIARSLALWCLGISFSLFAFQAVWETAKPDSVGFTNWHLVADVIVLIIVTGLGWFQIAQESRQFQSGRHFDRLLHSGTIAGMLLLAFGLLYCSFNWVTLGSLGVLASNLLLFGLAIGLIRDGLALGSRGAFWGGMGLLVLDIICRMLEYNTGLLLKSLVFALCGIGIIAAGIWFERNSLSSHASTHRSTEEKPL</sequence>
<organism evidence="3 4">
    <name type="scientific">Pegethrix bostrychoides GSE-TBD4-15B</name>
    <dbReference type="NCBI Taxonomy" id="2839662"/>
    <lineage>
        <taxon>Bacteria</taxon>
        <taxon>Bacillati</taxon>
        <taxon>Cyanobacteriota</taxon>
        <taxon>Cyanophyceae</taxon>
        <taxon>Oculatellales</taxon>
        <taxon>Oculatellaceae</taxon>
        <taxon>Pegethrix</taxon>
    </lineage>
</organism>
<comment type="caution">
    <text evidence="3">The sequence shown here is derived from an EMBL/GenBank/DDBJ whole genome shotgun (WGS) entry which is preliminary data.</text>
</comment>
<proteinExistence type="predicted"/>
<feature type="transmembrane region" description="Helical" evidence="1">
    <location>
        <begin position="190"/>
        <end position="211"/>
    </location>
</feature>
<feature type="transmembrane region" description="Helical" evidence="1">
    <location>
        <begin position="48"/>
        <end position="69"/>
    </location>
</feature>
<evidence type="ECO:0000313" key="4">
    <source>
        <dbReference type="Proteomes" id="UP000707356"/>
    </source>
</evidence>
<dbReference type="Pfam" id="PF09925">
    <property type="entry name" value="DUF2157"/>
    <property type="match status" value="1"/>
</dbReference>
<feature type="transmembrane region" description="Helical" evidence="1">
    <location>
        <begin position="430"/>
        <end position="450"/>
    </location>
</feature>
<reference evidence="3" key="1">
    <citation type="submission" date="2021-05" db="EMBL/GenBank/DDBJ databases">
        <authorList>
            <person name="Pietrasiak N."/>
            <person name="Ward R."/>
            <person name="Stajich J.E."/>
            <person name="Kurbessoian T."/>
        </authorList>
    </citation>
    <scope>NUCLEOTIDE SEQUENCE</scope>
    <source>
        <strain evidence="3">GSE-TBD4-15B</strain>
    </source>
</reference>
<name>A0A951P859_9CYAN</name>
<evidence type="ECO:0000256" key="1">
    <source>
        <dbReference type="SAM" id="Phobius"/>
    </source>
</evidence>
<dbReference type="AlphaFoldDB" id="A0A951P859"/>
<evidence type="ECO:0000259" key="2">
    <source>
        <dbReference type="Pfam" id="PF09925"/>
    </source>
</evidence>
<feature type="transmembrane region" description="Helical" evidence="1">
    <location>
        <begin position="163"/>
        <end position="184"/>
    </location>
</feature>
<keyword evidence="1" id="KW-1133">Transmembrane helix</keyword>
<feature type="transmembrane region" description="Helical" evidence="1">
    <location>
        <begin position="346"/>
        <end position="366"/>
    </location>
</feature>
<evidence type="ECO:0000313" key="3">
    <source>
        <dbReference type="EMBL" id="MBW4464290.1"/>
    </source>
</evidence>
<reference evidence="3" key="2">
    <citation type="journal article" date="2022" name="Microbiol. Resour. Announc.">
        <title>Metagenome Sequencing to Explore Phylogenomics of Terrestrial Cyanobacteria.</title>
        <authorList>
            <person name="Ward R.D."/>
            <person name="Stajich J.E."/>
            <person name="Johansen J.R."/>
            <person name="Huntemann M."/>
            <person name="Clum A."/>
            <person name="Foster B."/>
            <person name="Foster B."/>
            <person name="Roux S."/>
            <person name="Palaniappan K."/>
            <person name="Varghese N."/>
            <person name="Mukherjee S."/>
            <person name="Reddy T.B.K."/>
            <person name="Daum C."/>
            <person name="Copeland A."/>
            <person name="Chen I.A."/>
            <person name="Ivanova N.N."/>
            <person name="Kyrpides N.C."/>
            <person name="Shapiro N."/>
            <person name="Eloe-Fadrosh E.A."/>
            <person name="Pietrasiak N."/>
        </authorList>
    </citation>
    <scope>NUCLEOTIDE SEQUENCE</scope>
    <source>
        <strain evidence="3">GSE-TBD4-15B</strain>
    </source>
</reference>
<feature type="transmembrane region" description="Helical" evidence="1">
    <location>
        <begin position="244"/>
        <end position="261"/>
    </location>
</feature>
<feature type="transmembrane region" description="Helical" evidence="1">
    <location>
        <begin position="312"/>
        <end position="334"/>
    </location>
</feature>
<gene>
    <name evidence="3" type="ORF">KME07_02465</name>
</gene>
<protein>
    <submittedName>
        <fullName evidence="3">DUF2157 domain-containing protein</fullName>
    </submittedName>
</protein>
<feature type="transmembrane region" description="Helical" evidence="1">
    <location>
        <begin position="81"/>
        <end position="99"/>
    </location>
</feature>
<feature type="transmembrane region" description="Helical" evidence="1">
    <location>
        <begin position="282"/>
        <end position="300"/>
    </location>
</feature>
<keyword evidence="1" id="KW-0472">Membrane</keyword>
<feature type="transmembrane region" description="Helical" evidence="1">
    <location>
        <begin position="218"/>
        <end position="238"/>
    </location>
</feature>